<comment type="caution">
    <text evidence="2">The sequence shown here is derived from an EMBL/GenBank/DDBJ whole genome shotgun (WGS) entry which is preliminary data.</text>
</comment>
<accession>A0A7W8E389</accession>
<dbReference type="SUPFAM" id="SSF49452">
    <property type="entry name" value="Starch-binding domain-like"/>
    <property type="match status" value="1"/>
</dbReference>
<evidence type="ECO:0000313" key="2">
    <source>
        <dbReference type="EMBL" id="MBB5057723.1"/>
    </source>
</evidence>
<keyword evidence="1" id="KW-0732">Signal</keyword>
<dbReference type="AlphaFoldDB" id="A0A7W8E389"/>
<evidence type="ECO:0000256" key="1">
    <source>
        <dbReference type="SAM" id="SignalP"/>
    </source>
</evidence>
<feature type="chain" id="PRO_5030658510" description="Carboxypeptidase family protein" evidence="1">
    <location>
        <begin position="35"/>
        <end position="716"/>
    </location>
</feature>
<evidence type="ECO:0008006" key="4">
    <source>
        <dbReference type="Google" id="ProtNLM"/>
    </source>
</evidence>
<dbReference type="GO" id="GO:0030246">
    <property type="term" value="F:carbohydrate binding"/>
    <property type="evidence" value="ECO:0007669"/>
    <property type="project" value="InterPro"/>
</dbReference>
<name>A0A7W8E389_9BACT</name>
<reference evidence="2 3" key="1">
    <citation type="submission" date="2020-08" db="EMBL/GenBank/DDBJ databases">
        <title>Genomic Encyclopedia of Type Strains, Phase IV (KMG-V): Genome sequencing to study the core and pangenomes of soil and plant-associated prokaryotes.</title>
        <authorList>
            <person name="Whitman W."/>
        </authorList>
    </citation>
    <scope>NUCLEOTIDE SEQUENCE [LARGE SCALE GENOMIC DNA]</scope>
    <source>
        <strain evidence="2 3">M8UP14</strain>
    </source>
</reference>
<dbReference type="EMBL" id="JACHIP010000003">
    <property type="protein sequence ID" value="MBB5057723.1"/>
    <property type="molecule type" value="Genomic_DNA"/>
</dbReference>
<keyword evidence="3" id="KW-1185">Reference proteome</keyword>
<feature type="signal peptide" evidence="1">
    <location>
        <begin position="1"/>
        <end position="34"/>
    </location>
</feature>
<dbReference type="Pfam" id="PF13620">
    <property type="entry name" value="CarboxypepD_reg"/>
    <property type="match status" value="1"/>
</dbReference>
<dbReference type="RefSeq" id="WP_184216811.1">
    <property type="nucleotide sequence ID" value="NZ_JACHIP010000003.1"/>
</dbReference>
<protein>
    <recommendedName>
        <fullName evidence="4">Carboxypeptidase family protein</fullName>
    </recommendedName>
</protein>
<gene>
    <name evidence="2" type="ORF">HDF16_002429</name>
</gene>
<organism evidence="2 3">
    <name type="scientific">Granulicella aggregans</name>
    <dbReference type="NCBI Taxonomy" id="474949"/>
    <lineage>
        <taxon>Bacteria</taxon>
        <taxon>Pseudomonadati</taxon>
        <taxon>Acidobacteriota</taxon>
        <taxon>Terriglobia</taxon>
        <taxon>Terriglobales</taxon>
        <taxon>Acidobacteriaceae</taxon>
        <taxon>Granulicella</taxon>
    </lineage>
</organism>
<sequence>MRSTGTLPGWLAPRPTLMCALLLPLMAWPGIAHAQTAEPAAPTVESQRSQAVQQRIPQQTVSKVGVLQGIVMDQAGRPLVGVEVRLPGAVAPVSTSADGIFRMLRISPGSYELTFTPRGGVATRRQGVEIHAGEVLSIEVHLTVADKGAIFALPQTPAEVLADTNYKELSRRPDADGAVVAAPLENILPEAAYFQPKPDRWNASMPNYHRYNLGDETPFVLGHWYDPFNRNRLKADKPLFGKTFFSLTADSITALEGKRLPTPAGQSTSSVNEPDFFGRGGQFFLAQTFRFSFDLFHGDTSAFRPVDWRIRVTPAANINYLNARENQVVSPVVTNGTTRLDGHVGLQEAFGEVKVADVGPNYDFMNVRVGIQAFVSDFRGFVFADEQPGVRVFGNLLSNRIQYNFAMFDLLEKDTNSGLNTFHRRGREVAVANVFIQDFIAKGYTTEFSYHFQRDNNSLQYNDNGVIVRPAPIGTIAPHRIDADYMGWTGDGHIGKLNLTHAFYEVLGNDSFSQIAAQKTGINAQFAAVELSVDRDYMRFRTSFLYASGDGKVRDGTARGFSSIVDGVAFAGGEFSFFNREGIPLTRAGVALTAPDSFLPDLRSSKDEGQSNFVNPGIFLYNAGLDVDVLPTLKFVANTNFMQFDRTESLEFLLQQNGIRRTIGVDSGAGFIYRPFLNDNVIIHAGATDLVPLRGLRDIYTSQTLISVFGLVKFQF</sequence>
<dbReference type="Gene3D" id="2.60.40.1120">
    <property type="entry name" value="Carboxypeptidase-like, regulatory domain"/>
    <property type="match status" value="1"/>
</dbReference>
<evidence type="ECO:0000313" key="3">
    <source>
        <dbReference type="Proteomes" id="UP000540989"/>
    </source>
</evidence>
<dbReference type="Proteomes" id="UP000540989">
    <property type="component" value="Unassembled WGS sequence"/>
</dbReference>
<dbReference type="InterPro" id="IPR013784">
    <property type="entry name" value="Carb-bd-like_fold"/>
</dbReference>
<proteinExistence type="predicted"/>